<evidence type="ECO:0000313" key="3">
    <source>
        <dbReference type="EMBL" id="KAK6333744.1"/>
    </source>
</evidence>
<dbReference type="Proteomes" id="UP001373714">
    <property type="component" value="Unassembled WGS sequence"/>
</dbReference>
<dbReference type="AlphaFoldDB" id="A0AAV9U231"/>
<organism evidence="3 4">
    <name type="scientific">Orbilia blumenaviensis</name>
    <dbReference type="NCBI Taxonomy" id="1796055"/>
    <lineage>
        <taxon>Eukaryota</taxon>
        <taxon>Fungi</taxon>
        <taxon>Dikarya</taxon>
        <taxon>Ascomycota</taxon>
        <taxon>Pezizomycotina</taxon>
        <taxon>Orbiliomycetes</taxon>
        <taxon>Orbiliales</taxon>
        <taxon>Orbiliaceae</taxon>
        <taxon>Orbilia</taxon>
    </lineage>
</organism>
<keyword evidence="4" id="KW-1185">Reference proteome</keyword>
<comment type="caution">
    <text evidence="3">The sequence shown here is derived from an EMBL/GenBank/DDBJ whole genome shotgun (WGS) entry which is preliminary data.</text>
</comment>
<feature type="compositionally biased region" description="Low complexity" evidence="1">
    <location>
        <begin position="211"/>
        <end position="254"/>
    </location>
</feature>
<dbReference type="EMBL" id="JAVHNS010000016">
    <property type="protein sequence ID" value="KAK6333744.1"/>
    <property type="molecule type" value="Genomic_DNA"/>
</dbReference>
<protein>
    <recommendedName>
        <fullName evidence="2">Deoxyribonuclease NucA/NucB domain-containing protein</fullName>
    </recommendedName>
</protein>
<evidence type="ECO:0000313" key="4">
    <source>
        <dbReference type="Proteomes" id="UP001373714"/>
    </source>
</evidence>
<proteinExistence type="predicted"/>
<reference evidence="3 4" key="1">
    <citation type="submission" date="2019-10" db="EMBL/GenBank/DDBJ databases">
        <authorList>
            <person name="Palmer J.M."/>
        </authorList>
    </citation>
    <scope>NUCLEOTIDE SEQUENCE [LARGE SCALE GENOMIC DNA]</scope>
    <source>
        <strain evidence="3 4">TWF730</strain>
    </source>
</reference>
<evidence type="ECO:0000256" key="1">
    <source>
        <dbReference type="SAM" id="MobiDB-lite"/>
    </source>
</evidence>
<evidence type="ECO:0000259" key="2">
    <source>
        <dbReference type="Pfam" id="PF14040"/>
    </source>
</evidence>
<feature type="region of interest" description="Disordered" evidence="1">
    <location>
        <begin position="211"/>
        <end position="273"/>
    </location>
</feature>
<dbReference type="InterPro" id="IPR029476">
    <property type="entry name" value="DNase_NucA_NucB"/>
</dbReference>
<accession>A0AAV9U231</accession>
<sequence>MVAAAKAISNAGQRIAMTRVRRCAATMVHFALSATTAWVPELRYVVCRGVVSVVTIGAIVQIRKSAAAVLEASVEKIAAAHLQRDVVIQGKGLAERAGYECTIGTICCRAGAKLCGRDGCYDPETQVCCGSSGGVCNKGSVCAGAGLCCLSGRRLCGLDHCYDPSFQKCCTSGTFSWTCGTEATCGEPGTCPLSTSTWTLPTTTRSVLVTTTSTTTSATTSTTSPNTASTTTSTSASSTITTTSTTTSTTSRGGTTKERPCTIPTPNPPQTKTQTISFAYDPYRVSIPKEGQYSGQRVPHTNKAIIWNICKGIKNYNGGLGGNSLTLTHGGKCFQTWNHGEVCTGNADTFCRNGLNEYISSFYDSVERARVQAAITLAGGLTCVEFPFAASLEGGDLARGARLCVPLIDQSFQGIAMGRFFNPLIAGGDVIRPGEKYVVRIIGWDCDSDSPDSTFARSLPGVQKRDAFSAQGVSLVGDEMWRGVFPESSATNVMPMPLGDLDPGIYLVNLNITKGNANLTLIDYNGSPYDSSLNGNGGVTFQLGEEASGMILSGETFDDDLEVSYQAASITSTPFPSPTPSVASNHNQPPLYLLFVCIAFSIYTVIRR</sequence>
<dbReference type="Pfam" id="PF14040">
    <property type="entry name" value="DNase_NucA_NucB"/>
    <property type="match status" value="1"/>
</dbReference>
<name>A0AAV9U231_9PEZI</name>
<feature type="domain" description="Deoxyribonuclease NucA/NucB" evidence="2">
    <location>
        <begin position="380"/>
        <end position="428"/>
    </location>
</feature>
<gene>
    <name evidence="3" type="ORF">TWF730_003927</name>
</gene>